<evidence type="ECO:0000256" key="23">
    <source>
        <dbReference type="PROSITE-ProRule" id="PRU10141"/>
    </source>
</evidence>
<dbReference type="InterPro" id="IPR032675">
    <property type="entry name" value="LRR_dom_sf"/>
</dbReference>
<dbReference type="PANTHER" id="PTHR48053:SF126">
    <property type="entry name" value="MDIS1-INTERACTING RECEPTOR LIKE KINASE 2-LIKE ISOFORM X1"/>
    <property type="match status" value="1"/>
</dbReference>
<dbReference type="SMART" id="SM00369">
    <property type="entry name" value="LRR_TYP"/>
    <property type="match status" value="4"/>
</dbReference>
<dbReference type="InterPro" id="IPR008266">
    <property type="entry name" value="Tyr_kinase_AS"/>
</dbReference>
<keyword evidence="16 24" id="KW-1133">Transmembrane helix</keyword>
<comment type="similarity">
    <text evidence="20">Belongs to the polygalacturonase-inhibiting protein family.</text>
</comment>
<accession>A0A6J1EL38</accession>
<dbReference type="Pfam" id="PF00069">
    <property type="entry name" value="Pkinase"/>
    <property type="match status" value="1"/>
</dbReference>
<reference evidence="27" key="1">
    <citation type="submission" date="2025-08" db="UniProtKB">
        <authorList>
            <consortium name="RefSeq"/>
        </authorList>
    </citation>
    <scope>IDENTIFICATION</scope>
    <source>
        <tissue evidence="27">Young leaves</tissue>
    </source>
</reference>
<proteinExistence type="inferred from homology"/>
<feature type="transmembrane region" description="Helical" evidence="24">
    <location>
        <begin position="6"/>
        <end position="28"/>
    </location>
</feature>
<dbReference type="GO" id="GO:0005524">
    <property type="term" value="F:ATP binding"/>
    <property type="evidence" value="ECO:0007669"/>
    <property type="project" value="UniProtKB-UniRule"/>
</dbReference>
<feature type="domain" description="Protein kinase" evidence="25">
    <location>
        <begin position="516"/>
        <end position="791"/>
    </location>
</feature>
<evidence type="ECO:0000256" key="4">
    <source>
        <dbReference type="ARBA" id="ARBA00012513"/>
    </source>
</evidence>
<keyword evidence="5" id="KW-0964">Secreted</keyword>
<keyword evidence="14" id="KW-0418">Kinase</keyword>
<keyword evidence="19" id="KW-0325">Glycoprotein</keyword>
<evidence type="ECO:0000256" key="17">
    <source>
        <dbReference type="ARBA" id="ARBA00023136"/>
    </source>
</evidence>
<organism evidence="26 27">
    <name type="scientific">Cucurbita moschata</name>
    <name type="common">Winter crookneck squash</name>
    <name type="synonym">Cucurbita pepo var. moschata</name>
    <dbReference type="NCBI Taxonomy" id="3662"/>
    <lineage>
        <taxon>Eukaryota</taxon>
        <taxon>Viridiplantae</taxon>
        <taxon>Streptophyta</taxon>
        <taxon>Embryophyta</taxon>
        <taxon>Tracheophyta</taxon>
        <taxon>Spermatophyta</taxon>
        <taxon>Magnoliopsida</taxon>
        <taxon>eudicotyledons</taxon>
        <taxon>Gunneridae</taxon>
        <taxon>Pentapetalae</taxon>
        <taxon>rosids</taxon>
        <taxon>fabids</taxon>
        <taxon>Cucurbitales</taxon>
        <taxon>Cucurbitaceae</taxon>
        <taxon>Cucurbiteae</taxon>
        <taxon>Cucurbita</taxon>
    </lineage>
</organism>
<feature type="transmembrane region" description="Helical" evidence="24">
    <location>
        <begin position="197"/>
        <end position="215"/>
    </location>
</feature>
<dbReference type="GeneID" id="111435548"/>
<dbReference type="FunFam" id="1.10.510.10:FF:000479">
    <property type="entry name" value="Leucine-rich repeat receptor-like protein kinase"/>
    <property type="match status" value="1"/>
</dbReference>
<keyword evidence="5" id="KW-0134">Cell wall</keyword>
<evidence type="ECO:0000256" key="19">
    <source>
        <dbReference type="ARBA" id="ARBA00023180"/>
    </source>
</evidence>
<dbReference type="InterPro" id="IPR003591">
    <property type="entry name" value="Leu-rich_rpt_typical-subtyp"/>
</dbReference>
<keyword evidence="10 24" id="KW-0812">Transmembrane</keyword>
<evidence type="ECO:0000256" key="22">
    <source>
        <dbReference type="ARBA" id="ARBA00048679"/>
    </source>
</evidence>
<keyword evidence="11" id="KW-0732">Signal</keyword>
<keyword evidence="15 23" id="KW-0067">ATP-binding</keyword>
<dbReference type="PROSITE" id="PS00107">
    <property type="entry name" value="PROTEIN_KINASE_ATP"/>
    <property type="match status" value="1"/>
</dbReference>
<evidence type="ECO:0000256" key="7">
    <source>
        <dbReference type="ARBA" id="ARBA00022553"/>
    </source>
</evidence>
<evidence type="ECO:0000256" key="9">
    <source>
        <dbReference type="ARBA" id="ARBA00022679"/>
    </source>
</evidence>
<evidence type="ECO:0000256" key="8">
    <source>
        <dbReference type="ARBA" id="ARBA00022614"/>
    </source>
</evidence>
<comment type="subcellular location">
    <subcellularLocation>
        <location evidence="2">Cell membrane</location>
    </subcellularLocation>
    <subcellularLocation>
        <location evidence="3">Membrane</location>
        <topology evidence="3">Single-pass type I membrane protein</topology>
    </subcellularLocation>
    <subcellularLocation>
        <location evidence="1">Secreted</location>
        <location evidence="1">Cell wall</location>
    </subcellularLocation>
</comment>
<evidence type="ECO:0000256" key="16">
    <source>
        <dbReference type="ARBA" id="ARBA00022989"/>
    </source>
</evidence>
<dbReference type="PANTHER" id="PTHR48053">
    <property type="entry name" value="LEUCINE RICH REPEAT FAMILY PROTEIN, EXPRESSED"/>
    <property type="match status" value="1"/>
</dbReference>
<dbReference type="InterPro" id="IPR000719">
    <property type="entry name" value="Prot_kinase_dom"/>
</dbReference>
<evidence type="ECO:0000256" key="2">
    <source>
        <dbReference type="ARBA" id="ARBA00004236"/>
    </source>
</evidence>
<dbReference type="Proteomes" id="UP000504609">
    <property type="component" value="Unplaced"/>
</dbReference>
<keyword evidence="8" id="KW-0433">Leucine-rich repeat</keyword>
<evidence type="ECO:0000313" key="26">
    <source>
        <dbReference type="Proteomes" id="UP000504609"/>
    </source>
</evidence>
<dbReference type="SMR" id="A0A6J1EL38"/>
<dbReference type="Gene3D" id="3.80.10.10">
    <property type="entry name" value="Ribonuclease Inhibitor"/>
    <property type="match status" value="4"/>
</dbReference>
<comment type="catalytic activity">
    <reaction evidence="22">
        <text>L-seryl-[protein] + ATP = O-phospho-L-seryl-[protein] + ADP + H(+)</text>
        <dbReference type="Rhea" id="RHEA:17989"/>
        <dbReference type="Rhea" id="RHEA-COMP:9863"/>
        <dbReference type="Rhea" id="RHEA-COMP:11604"/>
        <dbReference type="ChEBI" id="CHEBI:15378"/>
        <dbReference type="ChEBI" id="CHEBI:29999"/>
        <dbReference type="ChEBI" id="CHEBI:30616"/>
        <dbReference type="ChEBI" id="CHEBI:83421"/>
        <dbReference type="ChEBI" id="CHEBI:456216"/>
        <dbReference type="EC" id="2.7.11.1"/>
    </reaction>
</comment>
<dbReference type="Pfam" id="PF00560">
    <property type="entry name" value="LRR_1"/>
    <property type="match status" value="3"/>
</dbReference>
<keyword evidence="6" id="KW-0723">Serine/threonine-protein kinase</keyword>
<dbReference type="InterPro" id="IPR011009">
    <property type="entry name" value="Kinase-like_dom_sf"/>
</dbReference>
<feature type="binding site" evidence="23">
    <location>
        <position position="544"/>
    </location>
    <ligand>
        <name>ATP</name>
        <dbReference type="ChEBI" id="CHEBI:30616"/>
    </ligand>
</feature>
<evidence type="ECO:0000259" key="25">
    <source>
        <dbReference type="PROSITE" id="PS50011"/>
    </source>
</evidence>
<evidence type="ECO:0000256" key="6">
    <source>
        <dbReference type="ARBA" id="ARBA00022527"/>
    </source>
</evidence>
<dbReference type="SUPFAM" id="SSF52047">
    <property type="entry name" value="RNI-like"/>
    <property type="match status" value="1"/>
</dbReference>
<feature type="transmembrane region" description="Helical" evidence="24">
    <location>
        <begin position="454"/>
        <end position="474"/>
    </location>
</feature>
<dbReference type="FunFam" id="3.80.10.10:FF:000400">
    <property type="entry name" value="Nuclear pore complex protein NUP107"/>
    <property type="match status" value="1"/>
</dbReference>
<dbReference type="Gene3D" id="3.30.200.20">
    <property type="entry name" value="Phosphorylase Kinase, domain 1"/>
    <property type="match status" value="1"/>
</dbReference>
<dbReference type="Pfam" id="PF13855">
    <property type="entry name" value="LRR_8"/>
    <property type="match status" value="1"/>
</dbReference>
<dbReference type="KEGG" id="cmos:111435548"/>
<evidence type="ECO:0000256" key="13">
    <source>
        <dbReference type="ARBA" id="ARBA00022741"/>
    </source>
</evidence>
<evidence type="ECO:0000256" key="1">
    <source>
        <dbReference type="ARBA" id="ARBA00004191"/>
    </source>
</evidence>
<dbReference type="RefSeq" id="XP_022928721.1">
    <property type="nucleotide sequence ID" value="XM_023072953.1"/>
</dbReference>
<dbReference type="AlphaFoldDB" id="A0A6J1EL38"/>
<dbReference type="FunFam" id="3.80.10.10:FF:000383">
    <property type="entry name" value="Leucine-rich repeat receptor protein kinase EMS1"/>
    <property type="match status" value="1"/>
</dbReference>
<dbReference type="PROSITE" id="PS00109">
    <property type="entry name" value="PROTEIN_KINASE_TYR"/>
    <property type="match status" value="1"/>
</dbReference>
<dbReference type="InterPro" id="IPR051716">
    <property type="entry name" value="Plant_RL_S/T_kinase"/>
</dbReference>
<dbReference type="FunFam" id="3.30.200.20:FF:000309">
    <property type="entry name" value="Leucine-rich repeat receptor protein kinase MSP1"/>
    <property type="match status" value="1"/>
</dbReference>
<evidence type="ECO:0000256" key="15">
    <source>
        <dbReference type="ARBA" id="ARBA00022840"/>
    </source>
</evidence>
<dbReference type="PROSITE" id="PS50011">
    <property type="entry name" value="PROTEIN_KINASE_DOM"/>
    <property type="match status" value="1"/>
</dbReference>
<keyword evidence="12" id="KW-0677">Repeat</keyword>
<evidence type="ECO:0000256" key="5">
    <source>
        <dbReference type="ARBA" id="ARBA00022512"/>
    </source>
</evidence>
<evidence type="ECO:0000256" key="18">
    <source>
        <dbReference type="ARBA" id="ARBA00023170"/>
    </source>
</evidence>
<evidence type="ECO:0000256" key="14">
    <source>
        <dbReference type="ARBA" id="ARBA00022777"/>
    </source>
</evidence>
<dbReference type="InterPro" id="IPR001611">
    <property type="entry name" value="Leu-rich_rpt"/>
</dbReference>
<keyword evidence="26" id="KW-1185">Reference proteome</keyword>
<dbReference type="GO" id="GO:0004674">
    <property type="term" value="F:protein serine/threonine kinase activity"/>
    <property type="evidence" value="ECO:0007669"/>
    <property type="project" value="UniProtKB-KW"/>
</dbReference>
<evidence type="ECO:0000256" key="10">
    <source>
        <dbReference type="ARBA" id="ARBA00022692"/>
    </source>
</evidence>
<dbReference type="SUPFAM" id="SSF56112">
    <property type="entry name" value="Protein kinase-like (PK-like)"/>
    <property type="match status" value="1"/>
</dbReference>
<evidence type="ECO:0000256" key="12">
    <source>
        <dbReference type="ARBA" id="ARBA00022737"/>
    </source>
</evidence>
<evidence type="ECO:0000313" key="27">
    <source>
        <dbReference type="RefSeq" id="XP_022928721.1"/>
    </source>
</evidence>
<evidence type="ECO:0000256" key="24">
    <source>
        <dbReference type="SAM" id="Phobius"/>
    </source>
</evidence>
<protein>
    <recommendedName>
        <fullName evidence="4">non-specific serine/threonine protein kinase</fullName>
        <ecNumber evidence="4">2.7.11.1</ecNumber>
    </recommendedName>
</protein>
<keyword evidence="9" id="KW-0808">Transferase</keyword>
<keyword evidence="17 24" id="KW-0472">Membrane</keyword>
<dbReference type="GO" id="GO:0005886">
    <property type="term" value="C:plasma membrane"/>
    <property type="evidence" value="ECO:0007669"/>
    <property type="project" value="UniProtKB-SubCell"/>
</dbReference>
<dbReference type="EC" id="2.7.11.1" evidence="4"/>
<gene>
    <name evidence="27" type="primary">LOC111435548</name>
</gene>
<sequence>MPSFTSLWFLLFSSYLFSNFLFHSIFTYSNASTLFSHQQEADALLQTGWWVNHNISLRCEWNDIICDDSGSITRIYVSRPLPKGSTLQNLNFSSLPNLKGLYLINSSLQGGIPPEISQLSKLTSLFLGSNDLSGELPLELGNLTNLLRLVLSNNMFTGTIPSTIGRLTNLEYLDLSYNQIGGFIPSEIGNMKSLEMLILYNNVLIGLISSTIGNISNLSYLMMNRNKLNGPLPSTFWYLTTLTWLDLSYNYLNDSISPQIQNLKGLVILELQHNAFTSPILFSLVHLTNLPFIDLSSNRFNGSLPLHIGHLENLNILNVSYNMLSGPIPTTFVDLLHSNPSNPDDYPFSRSYGITLEIDFSHNFIDGELPHLSLDHIRPTSIDFSYNNFMGKISDSFLFFRNINLSYNKLEGKVSDQILHRFDVSVVLGNQKLCGSIPPLHPCDSKNHGNFKMLMILLPSILLLVLCFSCFALVHSRSKKRVTHETKSNKHGNVFCIWDYDGKIAYDDIIEATEDFDIKYCIGTGGYGSVYRARLPNGKVVALKKLHTREAQETTLFKSFQNEVDMLKEIRHKNIIKLHGYCLHKRCMFLIYEYMERGSLFWVLSNDKEAVELDWKKRLNVIRRVSHALSYIHHDWITPIIHRDVTTSNILLDSNLEPFLSDFGISRLLDLESSYHTTVGGTCGYIAPELAYTVVITEKCDVYSFGVVALEVIMGKHPVELLNSLWSKSTPHIFINDLLDSRLKSPLHQIGVAQSILLTLTLAFACLHPNPKARPTMQHLTREFNIQRPYQVELAFNEITIEQLLRQEIYHVHKI</sequence>
<dbReference type="InterPro" id="IPR017441">
    <property type="entry name" value="Protein_kinase_ATP_BS"/>
</dbReference>
<evidence type="ECO:0000256" key="11">
    <source>
        <dbReference type="ARBA" id="ARBA00022729"/>
    </source>
</evidence>
<evidence type="ECO:0000256" key="21">
    <source>
        <dbReference type="ARBA" id="ARBA00047899"/>
    </source>
</evidence>
<keyword evidence="13 23" id="KW-0547">Nucleotide-binding</keyword>
<evidence type="ECO:0000256" key="20">
    <source>
        <dbReference type="ARBA" id="ARBA00038043"/>
    </source>
</evidence>
<keyword evidence="18" id="KW-0675">Receptor</keyword>
<dbReference type="Gene3D" id="1.10.510.10">
    <property type="entry name" value="Transferase(Phosphotransferase) domain 1"/>
    <property type="match status" value="1"/>
</dbReference>
<name>A0A6J1EL38_CUCMO</name>
<keyword evidence="7" id="KW-0597">Phosphoprotein</keyword>
<evidence type="ECO:0000256" key="3">
    <source>
        <dbReference type="ARBA" id="ARBA00004479"/>
    </source>
</evidence>
<comment type="catalytic activity">
    <reaction evidence="21">
        <text>L-threonyl-[protein] + ATP = O-phospho-L-threonyl-[protein] + ADP + H(+)</text>
        <dbReference type="Rhea" id="RHEA:46608"/>
        <dbReference type="Rhea" id="RHEA-COMP:11060"/>
        <dbReference type="Rhea" id="RHEA-COMP:11605"/>
        <dbReference type="ChEBI" id="CHEBI:15378"/>
        <dbReference type="ChEBI" id="CHEBI:30013"/>
        <dbReference type="ChEBI" id="CHEBI:30616"/>
        <dbReference type="ChEBI" id="CHEBI:61977"/>
        <dbReference type="ChEBI" id="CHEBI:456216"/>
        <dbReference type="EC" id="2.7.11.1"/>
    </reaction>
</comment>